<dbReference type="InterPro" id="IPR023296">
    <property type="entry name" value="Glyco_hydro_beta-prop_sf"/>
</dbReference>
<comment type="similarity">
    <text evidence="3">Belongs to the glycosyl hydrolase 130 family.</text>
</comment>
<evidence type="ECO:0000256" key="1">
    <source>
        <dbReference type="ARBA" id="ARBA00022676"/>
    </source>
</evidence>
<dbReference type="OrthoDB" id="9775877at2"/>
<evidence type="ECO:0000313" key="5">
    <source>
        <dbReference type="Proteomes" id="UP000244193"/>
    </source>
</evidence>
<evidence type="ECO:0000256" key="2">
    <source>
        <dbReference type="ARBA" id="ARBA00022679"/>
    </source>
</evidence>
<dbReference type="Proteomes" id="UP000244193">
    <property type="component" value="Chromosome"/>
</dbReference>
<reference evidence="4 5" key="1">
    <citation type="submission" date="2018-04" db="EMBL/GenBank/DDBJ databases">
        <title>Genome sequencing of Flavobacterium sp. HYN0048.</title>
        <authorList>
            <person name="Yi H."/>
            <person name="Baek C."/>
        </authorList>
    </citation>
    <scope>NUCLEOTIDE SEQUENCE [LARGE SCALE GENOMIC DNA]</scope>
    <source>
        <strain evidence="4 5">HYN0048</strain>
    </source>
</reference>
<dbReference type="PANTHER" id="PTHR34106">
    <property type="entry name" value="GLYCOSIDASE"/>
    <property type="match status" value="1"/>
</dbReference>
<dbReference type="EMBL" id="CP028811">
    <property type="protein sequence ID" value="AWA30851.1"/>
    <property type="molecule type" value="Genomic_DNA"/>
</dbReference>
<keyword evidence="2" id="KW-0808">Transferase</keyword>
<evidence type="ECO:0000256" key="3">
    <source>
        <dbReference type="ARBA" id="ARBA00024356"/>
    </source>
</evidence>
<dbReference type="CDD" id="cd18614">
    <property type="entry name" value="GH130"/>
    <property type="match status" value="1"/>
</dbReference>
<accession>A0A2S0RIA3</accession>
<keyword evidence="5" id="KW-1185">Reference proteome</keyword>
<dbReference type="GO" id="GO:0016757">
    <property type="term" value="F:glycosyltransferase activity"/>
    <property type="evidence" value="ECO:0007669"/>
    <property type="project" value="UniProtKB-KW"/>
</dbReference>
<dbReference type="Gene3D" id="2.115.10.20">
    <property type="entry name" value="Glycosyl hydrolase domain, family 43"/>
    <property type="match status" value="1"/>
</dbReference>
<dbReference type="SUPFAM" id="SSF75005">
    <property type="entry name" value="Arabinanase/levansucrase/invertase"/>
    <property type="match status" value="1"/>
</dbReference>
<name>A0A2S0RIA3_9FLAO</name>
<protein>
    <submittedName>
        <fullName evidence="4">Pesticidal protein Cry7Aa</fullName>
    </submittedName>
</protein>
<proteinExistence type="inferred from homology"/>
<dbReference type="PIRSF" id="PIRSF016202">
    <property type="entry name" value="PH1107"/>
    <property type="match status" value="1"/>
</dbReference>
<sequence length="343" mass="39111">MVAVTKHGIVLEKRELDFEIEGVLNPAVIHENGQIHMLYRAVAKGNRSTIGYCRFDEKDPLTVVERYDKPIVVSESDYEKHGVEDPRIVNIDGTYYLSYCAYDGVNAFGAVATSTDLFNFEKKGIVVPRVEGDTFREWLTHSDDLNVKYFRLNMGDNYIWDKNVIFFPRKVHGKLFFLHRIKPGIQIAKIKDIVELDADFWQDYLTNLEDHIVLDPKYNHELSYIGNGCPPIETEHGWLIIYHGVHDVVTGYMYTACAALLDLENPGKEIARLPYALFEPEKDWELKGYINNVVFPTGTALLDDTLYIYYGAADERIACASVSLSELLSELLANRKSAETPTN</sequence>
<dbReference type="AlphaFoldDB" id="A0A2S0RIA3"/>
<dbReference type="Pfam" id="PF04041">
    <property type="entry name" value="Glyco_hydro_130"/>
    <property type="match status" value="1"/>
</dbReference>
<evidence type="ECO:0000313" key="4">
    <source>
        <dbReference type="EMBL" id="AWA30851.1"/>
    </source>
</evidence>
<dbReference type="KEGG" id="fmg:HYN48_12610"/>
<dbReference type="PANTHER" id="PTHR34106:SF5">
    <property type="entry name" value="GLYCOSIDASE"/>
    <property type="match status" value="1"/>
</dbReference>
<organism evidence="4 5">
    <name type="scientific">Flavobacterium magnum</name>
    <dbReference type="NCBI Taxonomy" id="2162713"/>
    <lineage>
        <taxon>Bacteria</taxon>
        <taxon>Pseudomonadati</taxon>
        <taxon>Bacteroidota</taxon>
        <taxon>Flavobacteriia</taxon>
        <taxon>Flavobacteriales</taxon>
        <taxon>Flavobacteriaceae</taxon>
        <taxon>Flavobacterium</taxon>
    </lineage>
</organism>
<dbReference type="InterPro" id="IPR007184">
    <property type="entry name" value="Mannoside_phosphorylase"/>
</dbReference>
<gene>
    <name evidence="4" type="ORF">HYN48_12610</name>
</gene>
<keyword evidence="1" id="KW-0328">Glycosyltransferase</keyword>
<dbReference type="RefSeq" id="WP_108372247.1">
    <property type="nucleotide sequence ID" value="NZ_CP028811.1"/>
</dbReference>